<proteinExistence type="predicted"/>
<feature type="coiled-coil region" evidence="3">
    <location>
        <begin position="41"/>
        <end position="68"/>
    </location>
</feature>
<evidence type="ECO:0000256" key="2">
    <source>
        <dbReference type="ARBA" id="ARBA00023242"/>
    </source>
</evidence>
<keyword evidence="3" id="KW-0175">Coiled coil</keyword>
<dbReference type="GO" id="GO:0000470">
    <property type="term" value="P:maturation of LSU-rRNA"/>
    <property type="evidence" value="ECO:0007669"/>
    <property type="project" value="TreeGrafter"/>
</dbReference>
<dbReference type="OrthoDB" id="10251342at2759"/>
<dbReference type="GO" id="GO:0000460">
    <property type="term" value="P:maturation of 5.8S rRNA"/>
    <property type="evidence" value="ECO:0007669"/>
    <property type="project" value="TreeGrafter"/>
</dbReference>
<dbReference type="InterPro" id="IPR006958">
    <property type="entry name" value="Mak16"/>
</dbReference>
<sequence length="153" mass="17929">MSRVFATGALALLQTVIEKELLERLNKGVYPDICNYDEEIFNKLLDKNKEEEQEDEEEEAEVEYVEGDYELEEEQEDDIEDMGHFLNANNFEDIEEDEDQLKEQPAKKKIKSAFVSYPSKQDDGTEKVKRKGKKVIVEVEQDEDMDSRQHNTM</sequence>
<dbReference type="AlphaFoldDB" id="A0A9Q0CL96"/>
<organism evidence="4 5">
    <name type="scientific">Rhynchospora breviuscula</name>
    <dbReference type="NCBI Taxonomy" id="2022672"/>
    <lineage>
        <taxon>Eukaryota</taxon>
        <taxon>Viridiplantae</taxon>
        <taxon>Streptophyta</taxon>
        <taxon>Embryophyta</taxon>
        <taxon>Tracheophyta</taxon>
        <taxon>Spermatophyta</taxon>
        <taxon>Magnoliopsida</taxon>
        <taxon>Liliopsida</taxon>
        <taxon>Poales</taxon>
        <taxon>Cyperaceae</taxon>
        <taxon>Cyperoideae</taxon>
        <taxon>Rhynchosporeae</taxon>
        <taxon>Rhynchospora</taxon>
    </lineage>
</organism>
<evidence type="ECO:0000256" key="1">
    <source>
        <dbReference type="ARBA" id="ARBA00004123"/>
    </source>
</evidence>
<dbReference type="PANTHER" id="PTHR23405">
    <property type="entry name" value="MAINTENANCE OF KILLER 16 MAK16 PROTEIN-RELATED"/>
    <property type="match status" value="1"/>
</dbReference>
<reference evidence="4" key="1">
    <citation type="journal article" date="2022" name="Cell">
        <title>Repeat-based holocentromeres influence genome architecture and karyotype evolution.</title>
        <authorList>
            <person name="Hofstatter P.G."/>
            <person name="Thangavel G."/>
            <person name="Lux T."/>
            <person name="Neumann P."/>
            <person name="Vondrak T."/>
            <person name="Novak P."/>
            <person name="Zhang M."/>
            <person name="Costa L."/>
            <person name="Castellani M."/>
            <person name="Scott A."/>
            <person name="Toegelov H."/>
            <person name="Fuchs J."/>
            <person name="Mata-Sucre Y."/>
            <person name="Dias Y."/>
            <person name="Vanzela A.L.L."/>
            <person name="Huettel B."/>
            <person name="Almeida C.C.S."/>
            <person name="Simkova H."/>
            <person name="Souza G."/>
            <person name="Pedrosa-Harand A."/>
            <person name="Macas J."/>
            <person name="Mayer K.F.X."/>
            <person name="Houben A."/>
            <person name="Marques A."/>
        </authorList>
    </citation>
    <scope>NUCLEOTIDE SEQUENCE</scope>
    <source>
        <strain evidence="4">RhyBre1mFocal</strain>
    </source>
</reference>
<keyword evidence="2" id="KW-0539">Nucleus</keyword>
<evidence type="ECO:0000256" key="3">
    <source>
        <dbReference type="SAM" id="Coils"/>
    </source>
</evidence>
<dbReference type="Proteomes" id="UP001151287">
    <property type="component" value="Unassembled WGS sequence"/>
</dbReference>
<comment type="caution">
    <text evidence="4">The sequence shown here is derived from an EMBL/GenBank/DDBJ whole genome shotgun (WGS) entry which is preliminary data.</text>
</comment>
<protein>
    <submittedName>
        <fullName evidence="4">Uncharacterized protein</fullName>
    </submittedName>
</protein>
<evidence type="ECO:0000313" key="4">
    <source>
        <dbReference type="EMBL" id="KAJ1696010.1"/>
    </source>
</evidence>
<keyword evidence="5" id="KW-1185">Reference proteome</keyword>
<gene>
    <name evidence="4" type="ORF">LUZ63_012708</name>
</gene>
<dbReference type="GO" id="GO:0030687">
    <property type="term" value="C:preribosome, large subunit precursor"/>
    <property type="evidence" value="ECO:0007669"/>
    <property type="project" value="TreeGrafter"/>
</dbReference>
<dbReference type="GO" id="GO:0005730">
    <property type="term" value="C:nucleolus"/>
    <property type="evidence" value="ECO:0007669"/>
    <property type="project" value="TreeGrafter"/>
</dbReference>
<dbReference type="PANTHER" id="PTHR23405:SF14">
    <property type="entry name" value="PROTEIN MAK16 HOMOLOG"/>
    <property type="match status" value="1"/>
</dbReference>
<evidence type="ECO:0000313" key="5">
    <source>
        <dbReference type="Proteomes" id="UP001151287"/>
    </source>
</evidence>
<name>A0A9Q0CL96_9POAL</name>
<accession>A0A9Q0CL96</accession>
<dbReference type="Pfam" id="PF04874">
    <property type="entry name" value="Mak16"/>
    <property type="match status" value="1"/>
</dbReference>
<dbReference type="EMBL" id="JAMQYH010000003">
    <property type="protein sequence ID" value="KAJ1696010.1"/>
    <property type="molecule type" value="Genomic_DNA"/>
</dbReference>
<comment type="subcellular location">
    <subcellularLocation>
        <location evidence="1">Nucleus</location>
    </subcellularLocation>
</comment>